<gene>
    <name evidence="2" type="ORF">A3C24_01650</name>
</gene>
<protein>
    <submittedName>
        <fullName evidence="2">Uncharacterized protein</fullName>
    </submittedName>
</protein>
<dbReference type="EMBL" id="MFZM01000034">
    <property type="protein sequence ID" value="OGK22757.1"/>
    <property type="molecule type" value="Genomic_DNA"/>
</dbReference>
<accession>A0A1F7GUK5</accession>
<sequence length="335" mass="36658">MNTHIQNKKSIKKFLLTLLLFIFIFQISNLKSNEVFAQQITLSISPPLTEAVIKPGKSILVAYTVSNIGDPVVLSSGVRPFVPQGQFGDLIVEEEFSGPIRFNLENSNIKLSDSFFLPTRQGQQLLLKIRVPEGTPEGDYYYTFFVKNEPGNFLEGATSSQATAVVGSNILITVTESGLVDVQGGIGQFGVIPKYQLTFLGKKFSFFESTDTIPIVLVLNNKGKNLIKPYGTIDLKGNFGERAEFDLIPQNILSQSSRMVIATPSAQLSDVQSSVNLSGFFVGKYTLNTSLNFGIGTENLTSTMSFYAIPFKVIIATFVALAIGILLVKKIGKEE</sequence>
<feature type="transmembrane region" description="Helical" evidence="1">
    <location>
        <begin position="306"/>
        <end position="328"/>
    </location>
</feature>
<proteinExistence type="predicted"/>
<keyword evidence="1" id="KW-1133">Transmembrane helix</keyword>
<comment type="caution">
    <text evidence="2">The sequence shown here is derived from an EMBL/GenBank/DDBJ whole genome shotgun (WGS) entry which is preliminary data.</text>
</comment>
<dbReference type="Proteomes" id="UP000177159">
    <property type="component" value="Unassembled WGS sequence"/>
</dbReference>
<organism evidence="2 3">
    <name type="scientific">Candidatus Roizmanbacteria bacterium RIFCSPHIGHO2_02_FULL_37_24</name>
    <dbReference type="NCBI Taxonomy" id="1802037"/>
    <lineage>
        <taxon>Bacteria</taxon>
        <taxon>Candidatus Roizmaniibacteriota</taxon>
    </lineage>
</organism>
<evidence type="ECO:0000313" key="2">
    <source>
        <dbReference type="EMBL" id="OGK22757.1"/>
    </source>
</evidence>
<keyword evidence="1" id="KW-0812">Transmembrane</keyword>
<reference evidence="2 3" key="1">
    <citation type="journal article" date="2016" name="Nat. Commun.">
        <title>Thousands of microbial genomes shed light on interconnected biogeochemical processes in an aquifer system.</title>
        <authorList>
            <person name="Anantharaman K."/>
            <person name="Brown C.T."/>
            <person name="Hug L.A."/>
            <person name="Sharon I."/>
            <person name="Castelle C.J."/>
            <person name="Probst A.J."/>
            <person name="Thomas B.C."/>
            <person name="Singh A."/>
            <person name="Wilkins M.J."/>
            <person name="Karaoz U."/>
            <person name="Brodie E.L."/>
            <person name="Williams K.H."/>
            <person name="Hubbard S.S."/>
            <person name="Banfield J.F."/>
        </authorList>
    </citation>
    <scope>NUCLEOTIDE SEQUENCE [LARGE SCALE GENOMIC DNA]</scope>
</reference>
<keyword evidence="1" id="KW-0472">Membrane</keyword>
<evidence type="ECO:0000256" key="1">
    <source>
        <dbReference type="SAM" id="Phobius"/>
    </source>
</evidence>
<evidence type="ECO:0000313" key="3">
    <source>
        <dbReference type="Proteomes" id="UP000177159"/>
    </source>
</evidence>
<dbReference type="AlphaFoldDB" id="A0A1F7GUK5"/>
<name>A0A1F7GUK5_9BACT</name>